<dbReference type="GO" id="GO:0005886">
    <property type="term" value="C:plasma membrane"/>
    <property type="evidence" value="ECO:0007669"/>
    <property type="project" value="UniProtKB-SubCell"/>
</dbReference>
<evidence type="ECO:0000259" key="15">
    <source>
        <dbReference type="Pfam" id="PF13906"/>
    </source>
</evidence>
<evidence type="ECO:0000256" key="11">
    <source>
        <dbReference type="ARBA" id="ARBA00034423"/>
    </source>
</evidence>
<feature type="transmembrane region" description="Helical" evidence="14">
    <location>
        <begin position="97"/>
        <end position="123"/>
    </location>
</feature>
<feature type="transmembrane region" description="Helical" evidence="14">
    <location>
        <begin position="387"/>
        <end position="407"/>
    </location>
</feature>
<evidence type="ECO:0000256" key="8">
    <source>
        <dbReference type="ARBA" id="ARBA00023136"/>
    </source>
</evidence>
<keyword evidence="8 14" id="KW-0472">Membrane</keyword>
<comment type="catalytic activity">
    <reaction evidence="11">
        <text>L-arginine(in) = L-arginine(out)</text>
        <dbReference type="Rhea" id="RHEA:32143"/>
        <dbReference type="ChEBI" id="CHEBI:32682"/>
    </reaction>
</comment>
<dbReference type="AlphaFoldDB" id="A0A662YJ61"/>
<evidence type="ECO:0000256" key="13">
    <source>
        <dbReference type="SAM" id="MobiDB-lite"/>
    </source>
</evidence>
<dbReference type="GO" id="GO:0061459">
    <property type="term" value="F:L-arginine transmembrane transporter activity"/>
    <property type="evidence" value="ECO:0007669"/>
    <property type="project" value="TreeGrafter"/>
</dbReference>
<dbReference type="Proteomes" id="UP000289886">
    <property type="component" value="Unassembled WGS sequence"/>
</dbReference>
<dbReference type="InterPro" id="IPR029485">
    <property type="entry name" value="CAT_C"/>
</dbReference>
<feature type="transmembrane region" description="Helical" evidence="14">
    <location>
        <begin position="578"/>
        <end position="599"/>
    </location>
</feature>
<feature type="transmembrane region" description="Helical" evidence="14">
    <location>
        <begin position="37"/>
        <end position="58"/>
    </location>
</feature>
<evidence type="ECO:0000256" key="7">
    <source>
        <dbReference type="ARBA" id="ARBA00022989"/>
    </source>
</evidence>
<feature type="transmembrane region" description="Helical" evidence="14">
    <location>
        <begin position="556"/>
        <end position="572"/>
    </location>
</feature>
<dbReference type="FunFam" id="1.20.1740.10:FF:000009">
    <property type="entry name" value="Low affinity cationic amino acid transporter 2"/>
    <property type="match status" value="1"/>
</dbReference>
<keyword evidence="7 14" id="KW-1133">Transmembrane helix</keyword>
<keyword evidence="5 14" id="KW-0812">Transmembrane</keyword>
<gene>
    <name evidence="16" type="ORF">EOD39_15300</name>
</gene>
<evidence type="ECO:0000256" key="14">
    <source>
        <dbReference type="SAM" id="Phobius"/>
    </source>
</evidence>
<dbReference type="Pfam" id="PF13520">
    <property type="entry name" value="AA_permease_2"/>
    <property type="match status" value="1"/>
</dbReference>
<feature type="transmembrane region" description="Helical" evidence="14">
    <location>
        <begin position="413"/>
        <end position="432"/>
    </location>
</feature>
<dbReference type="PANTHER" id="PTHR43243">
    <property type="entry name" value="INNER MEMBRANE TRANSPORTER YGJI-RELATED"/>
    <property type="match status" value="1"/>
</dbReference>
<name>A0A662YJ61_ACIRT</name>
<evidence type="ECO:0000256" key="5">
    <source>
        <dbReference type="ARBA" id="ARBA00022692"/>
    </source>
</evidence>
<feature type="transmembrane region" description="Helical" evidence="14">
    <location>
        <begin position="611"/>
        <end position="630"/>
    </location>
</feature>
<comment type="catalytic activity">
    <reaction evidence="12">
        <text>L-ornithine(in) = L-ornithine(out)</text>
        <dbReference type="Rhea" id="RHEA:71199"/>
        <dbReference type="ChEBI" id="CHEBI:46911"/>
    </reaction>
</comment>
<evidence type="ECO:0000256" key="2">
    <source>
        <dbReference type="ARBA" id="ARBA00008572"/>
    </source>
</evidence>
<feature type="domain" description="Cationic amino acid transporter C-terminal" evidence="15">
    <location>
        <begin position="609"/>
        <end position="659"/>
    </location>
</feature>
<feature type="transmembrane region" description="Helical" evidence="14">
    <location>
        <begin position="64"/>
        <end position="85"/>
    </location>
</feature>
<comment type="subcellular location">
    <subcellularLocation>
        <location evidence="1">Cell membrane</location>
        <topology evidence="1">Multi-pass membrane protein</topology>
    </subcellularLocation>
</comment>
<protein>
    <submittedName>
        <fullName evidence="16">High affinity cationic amino acid transporter 1</fullName>
    </submittedName>
</protein>
<organism evidence="16 17">
    <name type="scientific">Acipenser ruthenus</name>
    <name type="common">Sterlet sturgeon</name>
    <dbReference type="NCBI Taxonomy" id="7906"/>
    <lineage>
        <taxon>Eukaryota</taxon>
        <taxon>Metazoa</taxon>
        <taxon>Chordata</taxon>
        <taxon>Craniata</taxon>
        <taxon>Vertebrata</taxon>
        <taxon>Euteleostomi</taxon>
        <taxon>Actinopterygii</taxon>
        <taxon>Chondrostei</taxon>
        <taxon>Acipenseriformes</taxon>
        <taxon>Acipenseridae</taxon>
        <taxon>Acipenser</taxon>
    </lineage>
</organism>
<keyword evidence="6" id="KW-0029">Amino-acid transport</keyword>
<comment type="catalytic activity">
    <reaction evidence="10">
        <text>L-lysine(in) = L-lysine(out)</text>
        <dbReference type="Rhea" id="RHEA:70935"/>
        <dbReference type="ChEBI" id="CHEBI:32551"/>
    </reaction>
</comment>
<feature type="transmembrane region" description="Helical" evidence="14">
    <location>
        <begin position="636"/>
        <end position="654"/>
    </location>
</feature>
<evidence type="ECO:0000256" key="1">
    <source>
        <dbReference type="ARBA" id="ARBA00004651"/>
    </source>
</evidence>
<evidence type="ECO:0000313" key="16">
    <source>
        <dbReference type="EMBL" id="RXM96760.1"/>
    </source>
</evidence>
<comment type="caution">
    <text evidence="16">The sequence shown here is derived from an EMBL/GenBank/DDBJ whole genome shotgun (WGS) entry which is preliminary data.</text>
</comment>
<evidence type="ECO:0000256" key="9">
    <source>
        <dbReference type="ARBA" id="ARBA00023180"/>
    </source>
</evidence>
<dbReference type="FunFam" id="1.20.1740.10:FF:000024">
    <property type="entry name" value="High affinity cationic amino acid transporter 1"/>
    <property type="match status" value="1"/>
</dbReference>
<dbReference type="Gene3D" id="1.20.1740.10">
    <property type="entry name" value="Amino acid/polyamine transporter I"/>
    <property type="match status" value="2"/>
</dbReference>
<sequence>MVCKSLLGFGKQLLRIKVVDCNAEESRLSRCLNTFDLIALGVGSTLGAGVYVLAGAVARENAGPAIVLCFLIAALASVLAGLCYAEFGARVPKTGSAYLYSYVTVGELWAFITGWNLILAYVIGTSSVARAWSATFDELIGKHIEQFCRVHMPMKAPGILADYPDIFSVFIILVLTGLLAFGVKESAMVNKVFTCINVLVLLFVVVSGLVKGTIKNWQLTEEEMINGTNISTFNLTEEESQVWKYGAGGFMPFGFSGVLSGAATCFYAFVGFDCIATTGEEVKNPQRAIPIGIVASLLICFVAYFGVSAALTLMMPYYMLDKNSPLPVAFKYVGWEGATYAVAVGSLCALSTSLLGSMFPLPRIIFAMARDGLLFSFLGKVSSRKTPIVSTMAAGVLSAIMAFLFDLKDLVDLMSIGTLLAYTLVAACVLVLRYQPDQPSLAYQMANTTDESELNESVSNSDSQLGFLPEEDEKCTLKTLLFPKNHNPSRLSGFAVNICASALVDQASDSSSLQPDAPLSENSQNVECPAPARLTAERLPEQVRLGNMMSSASNQYLQQGVLIFTFCLITVLGRAATWSIVCLVLLAFSIAGITAIIWRQPENKTKLSFKVPLLPFLPVFSMFVNVYLMVQLGKGTWIRFAIWMVLGFGIYFGYGIRHSTEAVLAQSGTEVTRNGYKQTQVFNGDTMAPEKEAFLDDEESDARNPWNAEEGDP</sequence>
<feature type="region of interest" description="Disordered" evidence="13">
    <location>
        <begin position="694"/>
        <end position="713"/>
    </location>
</feature>
<evidence type="ECO:0000256" key="3">
    <source>
        <dbReference type="ARBA" id="ARBA00022448"/>
    </source>
</evidence>
<keyword evidence="9" id="KW-0325">Glycoprotein</keyword>
<evidence type="ECO:0000256" key="12">
    <source>
        <dbReference type="ARBA" id="ARBA00034450"/>
    </source>
</evidence>
<dbReference type="EMBL" id="SCEB01001458">
    <property type="protein sequence ID" value="RXM96760.1"/>
    <property type="molecule type" value="Genomic_DNA"/>
</dbReference>
<dbReference type="InterPro" id="IPR002293">
    <property type="entry name" value="AA/rel_permease1"/>
</dbReference>
<dbReference type="GO" id="GO:0015189">
    <property type="term" value="F:L-lysine transmembrane transporter activity"/>
    <property type="evidence" value="ECO:0007669"/>
    <property type="project" value="TreeGrafter"/>
</dbReference>
<keyword evidence="4" id="KW-1003">Cell membrane</keyword>
<dbReference type="GO" id="GO:0097638">
    <property type="term" value="P:L-arginine import across plasma membrane"/>
    <property type="evidence" value="ECO:0007669"/>
    <property type="project" value="TreeGrafter"/>
</dbReference>
<accession>A0A662YJ61</accession>
<keyword evidence="3" id="KW-0813">Transport</keyword>
<comment type="similarity">
    <text evidence="2">Belongs to the amino acid-polyamine-organocation (APC) superfamily. Cationic amino acid transporter (CAT) (TC 2.A.3.3) family.</text>
</comment>
<evidence type="ECO:0000256" key="10">
    <source>
        <dbReference type="ARBA" id="ARBA00034422"/>
    </source>
</evidence>
<feature type="transmembrane region" description="Helical" evidence="14">
    <location>
        <begin position="253"/>
        <end position="276"/>
    </location>
</feature>
<dbReference type="Pfam" id="PF13906">
    <property type="entry name" value="AA_permease_C"/>
    <property type="match status" value="1"/>
</dbReference>
<evidence type="ECO:0000313" key="17">
    <source>
        <dbReference type="Proteomes" id="UP000289886"/>
    </source>
</evidence>
<evidence type="ECO:0000256" key="6">
    <source>
        <dbReference type="ARBA" id="ARBA00022970"/>
    </source>
</evidence>
<evidence type="ECO:0000256" key="4">
    <source>
        <dbReference type="ARBA" id="ARBA00022475"/>
    </source>
</evidence>
<dbReference type="GO" id="GO:0000064">
    <property type="term" value="F:L-ornithine transmembrane transporter activity"/>
    <property type="evidence" value="ECO:0007669"/>
    <property type="project" value="TreeGrafter"/>
</dbReference>
<feature type="transmembrane region" description="Helical" evidence="14">
    <location>
        <begin position="195"/>
        <end position="214"/>
    </location>
</feature>
<keyword evidence="17" id="KW-1185">Reference proteome</keyword>
<proteinExistence type="inferred from homology"/>
<feature type="transmembrane region" description="Helical" evidence="14">
    <location>
        <begin position="338"/>
        <end position="366"/>
    </location>
</feature>
<dbReference type="InterPro" id="IPR004755">
    <property type="entry name" value="Cat_AA_permease"/>
</dbReference>
<dbReference type="NCBIfam" id="TIGR00906">
    <property type="entry name" value="2A0303"/>
    <property type="match status" value="1"/>
</dbReference>
<reference evidence="16 17" key="1">
    <citation type="submission" date="2019-01" db="EMBL/GenBank/DDBJ databases">
        <title>Draft Genome and Complete Hox-Cluster Characterization of the Sterlet Sturgeon (Acipenser ruthenus).</title>
        <authorList>
            <person name="Wei Q."/>
        </authorList>
    </citation>
    <scope>NUCLEOTIDE SEQUENCE [LARGE SCALE GENOMIC DNA]</scope>
    <source>
        <strain evidence="16">WHYD16114868_AA</strain>
        <tissue evidence="16">Blood</tissue>
    </source>
</reference>
<feature type="transmembrane region" description="Helical" evidence="14">
    <location>
        <begin position="288"/>
        <end position="318"/>
    </location>
</feature>
<feature type="transmembrane region" description="Helical" evidence="14">
    <location>
        <begin position="166"/>
        <end position="183"/>
    </location>
</feature>
<dbReference type="PANTHER" id="PTHR43243:SF28">
    <property type="entry name" value="HIGH AFFINITY CATIONIC AMINO ACID TRANSPORTER 1"/>
    <property type="match status" value="1"/>
</dbReference>